<organism evidence="2">
    <name type="scientific">uncultured Sphingomonadaceae bacterium</name>
    <dbReference type="NCBI Taxonomy" id="169976"/>
    <lineage>
        <taxon>Bacteria</taxon>
        <taxon>Pseudomonadati</taxon>
        <taxon>Pseudomonadota</taxon>
        <taxon>Alphaproteobacteria</taxon>
        <taxon>Sphingomonadales</taxon>
        <taxon>Sphingomonadaceae</taxon>
        <taxon>environmental samples</taxon>
    </lineage>
</organism>
<keyword evidence="1" id="KW-1133">Transmembrane helix</keyword>
<feature type="transmembrane region" description="Helical" evidence="1">
    <location>
        <begin position="12"/>
        <end position="39"/>
    </location>
</feature>
<evidence type="ECO:0000313" key="2">
    <source>
        <dbReference type="EMBL" id="CAA9488956.1"/>
    </source>
</evidence>
<reference evidence="2" key="1">
    <citation type="submission" date="2020-02" db="EMBL/GenBank/DDBJ databases">
        <authorList>
            <person name="Meier V. D."/>
        </authorList>
    </citation>
    <scope>NUCLEOTIDE SEQUENCE</scope>
    <source>
        <strain evidence="2">AVDCRST_MAG39</strain>
    </source>
</reference>
<evidence type="ECO:0000256" key="1">
    <source>
        <dbReference type="SAM" id="Phobius"/>
    </source>
</evidence>
<feature type="transmembrane region" description="Helical" evidence="1">
    <location>
        <begin position="59"/>
        <end position="89"/>
    </location>
</feature>
<proteinExistence type="predicted"/>
<protein>
    <recommendedName>
        <fullName evidence="3">Transmembrane protein</fullName>
    </recommendedName>
</protein>
<gene>
    <name evidence="2" type="ORF">AVDCRST_MAG39-640</name>
</gene>
<dbReference type="AlphaFoldDB" id="A0A6J4S4W1"/>
<evidence type="ECO:0008006" key="3">
    <source>
        <dbReference type="Google" id="ProtNLM"/>
    </source>
</evidence>
<keyword evidence="1" id="KW-0472">Membrane</keyword>
<keyword evidence="1" id="KW-0812">Transmembrane</keyword>
<accession>A0A6J4S4W1</accession>
<sequence length="114" mass="12477">MRDDARAEGTNRPAIVAGLYLVGLLTGLPVLIGAVLALVWRGEAADWERSHYSYLLRTFGYGVLATIVGAILMVVLVGFLVMGAAWLWMLARSLASLVRALERRPMPEPRTLLV</sequence>
<dbReference type="EMBL" id="CADCVW010000029">
    <property type="protein sequence ID" value="CAA9488956.1"/>
    <property type="molecule type" value="Genomic_DNA"/>
</dbReference>
<name>A0A6J4S4W1_9SPHN</name>